<keyword evidence="1" id="KW-0175">Coiled coil</keyword>
<feature type="region of interest" description="Disordered" evidence="2">
    <location>
        <begin position="63"/>
        <end position="99"/>
    </location>
</feature>
<dbReference type="Proteomes" id="UP000794436">
    <property type="component" value="Unassembled WGS sequence"/>
</dbReference>
<dbReference type="EMBL" id="SPLM01000109">
    <property type="protein sequence ID" value="TMW59856.1"/>
    <property type="molecule type" value="Genomic_DNA"/>
</dbReference>
<organism evidence="3 4">
    <name type="scientific">Pythium oligandrum</name>
    <name type="common">Mycoparasitic fungus</name>
    <dbReference type="NCBI Taxonomy" id="41045"/>
    <lineage>
        <taxon>Eukaryota</taxon>
        <taxon>Sar</taxon>
        <taxon>Stramenopiles</taxon>
        <taxon>Oomycota</taxon>
        <taxon>Peronosporomycetes</taxon>
        <taxon>Pythiales</taxon>
        <taxon>Pythiaceae</taxon>
        <taxon>Pythium</taxon>
    </lineage>
</organism>
<feature type="coiled-coil region" evidence="1">
    <location>
        <begin position="101"/>
        <end position="162"/>
    </location>
</feature>
<evidence type="ECO:0000313" key="4">
    <source>
        <dbReference type="Proteomes" id="UP000794436"/>
    </source>
</evidence>
<protein>
    <submittedName>
        <fullName evidence="3">Uncharacterized protein</fullName>
    </submittedName>
</protein>
<evidence type="ECO:0000256" key="2">
    <source>
        <dbReference type="SAM" id="MobiDB-lite"/>
    </source>
</evidence>
<evidence type="ECO:0000256" key="1">
    <source>
        <dbReference type="SAM" id="Coils"/>
    </source>
</evidence>
<reference evidence="3" key="1">
    <citation type="submission" date="2019-03" db="EMBL/GenBank/DDBJ databases">
        <title>Long read genome sequence of the mycoparasitic Pythium oligandrum ATCC 38472 isolated from sugarbeet rhizosphere.</title>
        <authorList>
            <person name="Gaulin E."/>
        </authorList>
    </citation>
    <scope>NUCLEOTIDE SEQUENCE</scope>
    <source>
        <strain evidence="3">ATCC 38472_TT</strain>
    </source>
</reference>
<comment type="caution">
    <text evidence="3">The sequence shown here is derived from an EMBL/GenBank/DDBJ whole genome shotgun (WGS) entry which is preliminary data.</text>
</comment>
<dbReference type="AlphaFoldDB" id="A0A8K1CAQ9"/>
<keyword evidence="4" id="KW-1185">Reference proteome</keyword>
<gene>
    <name evidence="3" type="ORF">Poli38472_004925</name>
</gene>
<sequence>MERKGNYRMLKFVNDFYILRLRPQKNHTYLDDDMDELDLHLDDDPETLRVALAMIDAAIETHTDEDADSAESVDGVQVRSSTHTDELRKPSKRKRTPRDDIVQLRATFVELQSKLMRLRSQSDQMGLPSFFMKQTSTWKDVAVEQKKRRREAEIENEQLQAVLRSQMMVGQRLLLQLQQSEAKKAASATNSRRVQPIQSREEQDRHANALFAHLDVVFGKGSFQSGRSSFYDIRVHSKSKNESSLDTHAGWVVLCAAAQVAEVVWTNMTLIEGSQICQSLQMDIEAQGHTLLTSFTATPGFSSDRVYGDCQGTSLYRRYDTDDGAVVIVSVMSGKILDTTSTLHEDITIYEEQVMRIRPIEGLEDQTQVHIHRQIRFSFSTDHSSARQRIINSNIELMLLKVEDDITRKQEMVETLLQTQ</sequence>
<evidence type="ECO:0000313" key="3">
    <source>
        <dbReference type="EMBL" id="TMW59856.1"/>
    </source>
</evidence>
<accession>A0A8K1CAQ9</accession>
<proteinExistence type="predicted"/>
<name>A0A8K1CAQ9_PYTOL</name>